<dbReference type="InterPro" id="IPR004561">
    <property type="entry name" value="IsoChor_synthase"/>
</dbReference>
<evidence type="ECO:0000313" key="8">
    <source>
        <dbReference type="EMBL" id="KPQ36083.1"/>
    </source>
</evidence>
<comment type="caution">
    <text evidence="8">The sequence shown here is derived from an EMBL/GenBank/DDBJ whole genome shotgun (WGS) entry which is preliminary data.</text>
</comment>
<evidence type="ECO:0000256" key="1">
    <source>
        <dbReference type="ARBA" id="ARBA00000799"/>
    </source>
</evidence>
<evidence type="ECO:0000256" key="3">
    <source>
        <dbReference type="ARBA" id="ARBA00012824"/>
    </source>
</evidence>
<dbReference type="PANTHER" id="PTHR42839">
    <property type="entry name" value="ISOCHORISMATE SYNTHASE ENTC"/>
    <property type="match status" value="1"/>
</dbReference>
<evidence type="ECO:0000259" key="7">
    <source>
        <dbReference type="Pfam" id="PF00425"/>
    </source>
</evidence>
<accession>A0A0P7ZM53</accession>
<dbReference type="EMBL" id="LJZR01000008">
    <property type="protein sequence ID" value="KPQ36083.1"/>
    <property type="molecule type" value="Genomic_DNA"/>
</dbReference>
<dbReference type="InterPro" id="IPR005801">
    <property type="entry name" value="ADC_synthase"/>
</dbReference>
<evidence type="ECO:0000256" key="4">
    <source>
        <dbReference type="ARBA" id="ARBA00023235"/>
    </source>
</evidence>
<dbReference type="Pfam" id="PF00425">
    <property type="entry name" value="Chorismate_bind"/>
    <property type="match status" value="1"/>
</dbReference>
<protein>
    <recommendedName>
        <fullName evidence="3">isochorismate synthase</fullName>
        <ecNumber evidence="3">5.4.4.2</ecNumber>
    </recommendedName>
    <alternativeName>
        <fullName evidence="5">Isochorismate mutase</fullName>
    </alternativeName>
</protein>
<dbReference type="SUPFAM" id="SSF56322">
    <property type="entry name" value="ADC synthase"/>
    <property type="match status" value="1"/>
</dbReference>
<evidence type="ECO:0000256" key="5">
    <source>
        <dbReference type="ARBA" id="ARBA00041564"/>
    </source>
</evidence>
<reference evidence="8 9" key="1">
    <citation type="submission" date="2015-09" db="EMBL/GenBank/DDBJ databases">
        <title>Identification and resolution of microdiversity through metagenomic sequencing of parallel consortia.</title>
        <authorList>
            <person name="Nelson W.C."/>
            <person name="Romine M.F."/>
            <person name="Lindemann S.R."/>
        </authorList>
    </citation>
    <scope>NUCLEOTIDE SEQUENCE [LARGE SCALE GENOMIC DNA]</scope>
    <source>
        <strain evidence="8">Ana</strain>
    </source>
</reference>
<dbReference type="STRING" id="1666911.HLUCCA11_07680"/>
<dbReference type="EC" id="5.4.4.2" evidence="3"/>
<feature type="region of interest" description="Disordered" evidence="6">
    <location>
        <begin position="174"/>
        <end position="197"/>
    </location>
</feature>
<comment type="catalytic activity">
    <reaction evidence="1">
        <text>chorismate = isochorismate</text>
        <dbReference type="Rhea" id="RHEA:18985"/>
        <dbReference type="ChEBI" id="CHEBI:29748"/>
        <dbReference type="ChEBI" id="CHEBI:29780"/>
        <dbReference type="EC" id="5.4.4.2"/>
    </reaction>
</comment>
<dbReference type="InterPro" id="IPR015890">
    <property type="entry name" value="Chorismate_C"/>
</dbReference>
<dbReference type="PANTHER" id="PTHR42839:SF2">
    <property type="entry name" value="ISOCHORISMATE SYNTHASE ENTC"/>
    <property type="match status" value="1"/>
</dbReference>
<comment type="similarity">
    <text evidence="2">Belongs to the isochorismate synthase family.</text>
</comment>
<gene>
    <name evidence="8" type="primary">menF</name>
    <name evidence="8" type="ORF">HLUCCA11_07680</name>
</gene>
<evidence type="ECO:0000313" key="9">
    <source>
        <dbReference type="Proteomes" id="UP000050465"/>
    </source>
</evidence>
<evidence type="ECO:0000256" key="6">
    <source>
        <dbReference type="SAM" id="MobiDB-lite"/>
    </source>
</evidence>
<dbReference type="Proteomes" id="UP000050465">
    <property type="component" value="Unassembled WGS sequence"/>
</dbReference>
<dbReference type="Gene3D" id="3.60.120.10">
    <property type="entry name" value="Anthranilate synthase"/>
    <property type="match status" value="1"/>
</dbReference>
<feature type="domain" description="Chorismate-utilising enzyme C-terminal" evidence="7">
    <location>
        <begin position="273"/>
        <end position="528"/>
    </location>
</feature>
<proteinExistence type="inferred from homology"/>
<dbReference type="AlphaFoldDB" id="A0A0P7ZM53"/>
<name>A0A0P7ZM53_9CYAN</name>
<evidence type="ECO:0000256" key="2">
    <source>
        <dbReference type="ARBA" id="ARBA00005297"/>
    </source>
</evidence>
<sequence length="537" mass="59238">MPVVQHEIDIFDTSYERARSLRFLTCAQQQAIQLGQAKIASLTFMARPIAPWVVLSALGEPSERHAYYDSPQPLSMVGIGVAVAFEAAGTNRFSRSQDFINFWQRQFLYAEPVRYSRLSALSAPDSSVTPLSNQLPNQLPNYLAPSRSPVTDLAARQAERQRGHFFFSATFFAEPVPEPDPEPPKEPTEESPEELTGQPAEFEPAYVFVPKIQVQTSAEASVVTFNCLVSPTTDVSSAVDWMYERLRRLITAEQISYRPVGYLGGRSVAKDVANFENAVTAALKQVQAKKLHKVVLADVMDVVVAQPVDVVRSLQALRRHHPDCTVFSVGNGRGQSFIGASPERLLTITQGQLTTEALAGTTSRAVNRGIDWQLGQTLLHSQKERYEHRVVVEFIVEQLRSLGLNPHYAASPQLLRLLHVQHLHTPISAALNSPQSVQPLEVLAKLHPTPAVAGVPPQRACEFIRQHERFNRGLYTAPFGWIDTEGNSEFIVGIRSALIDGCKARLYAGAGIVAGSEPAKELAEIKLKLQTLLNALV</sequence>
<organism evidence="8 9">
    <name type="scientific">Phormidesmis priestleyi Ana</name>
    <dbReference type="NCBI Taxonomy" id="1666911"/>
    <lineage>
        <taxon>Bacteria</taxon>
        <taxon>Bacillati</taxon>
        <taxon>Cyanobacteriota</taxon>
        <taxon>Cyanophyceae</taxon>
        <taxon>Leptolyngbyales</taxon>
        <taxon>Leptolyngbyaceae</taxon>
        <taxon>Phormidesmis</taxon>
    </lineage>
</organism>
<dbReference type="NCBIfam" id="TIGR00543">
    <property type="entry name" value="isochor_syn"/>
    <property type="match status" value="1"/>
</dbReference>
<keyword evidence="4 8" id="KW-0413">Isomerase</keyword>
<dbReference type="GO" id="GO:0008909">
    <property type="term" value="F:isochorismate synthase activity"/>
    <property type="evidence" value="ECO:0007669"/>
    <property type="project" value="UniProtKB-EC"/>
</dbReference>